<dbReference type="Proteomes" id="UP000540191">
    <property type="component" value="Unassembled WGS sequence"/>
</dbReference>
<reference evidence="3 4" key="1">
    <citation type="submission" date="2020-08" db="EMBL/GenBank/DDBJ databases">
        <title>Sequencing the genomes of 1000 actinobacteria strains.</title>
        <authorList>
            <person name="Klenk H.-P."/>
        </authorList>
    </citation>
    <scope>NUCLEOTIDE SEQUENCE [LARGE SCALE GENOMIC DNA]</scope>
    <source>
        <strain evidence="3 4">DSM 23974</strain>
    </source>
</reference>
<evidence type="ECO:0000313" key="4">
    <source>
        <dbReference type="Proteomes" id="UP000540191"/>
    </source>
</evidence>
<evidence type="ECO:0000256" key="2">
    <source>
        <dbReference type="SAM" id="Phobius"/>
    </source>
</evidence>
<feature type="transmembrane region" description="Helical" evidence="2">
    <location>
        <begin position="117"/>
        <end position="137"/>
    </location>
</feature>
<dbReference type="EMBL" id="JACHNA010000001">
    <property type="protein sequence ID" value="MBB4734948.1"/>
    <property type="molecule type" value="Genomic_DNA"/>
</dbReference>
<keyword evidence="4" id="KW-1185">Reference proteome</keyword>
<dbReference type="AlphaFoldDB" id="A0A7W7GMN3"/>
<keyword evidence="2" id="KW-0472">Membrane</keyword>
<feature type="transmembrane region" description="Helical" evidence="2">
    <location>
        <begin position="26"/>
        <end position="53"/>
    </location>
</feature>
<comment type="caution">
    <text evidence="3">The sequence shown here is derived from an EMBL/GenBank/DDBJ whole genome shotgun (WGS) entry which is preliminary data.</text>
</comment>
<feature type="transmembrane region" description="Helical" evidence="2">
    <location>
        <begin position="59"/>
        <end position="83"/>
    </location>
</feature>
<evidence type="ECO:0000256" key="1">
    <source>
        <dbReference type="SAM" id="MobiDB-lite"/>
    </source>
</evidence>
<keyword evidence="2" id="KW-1133">Transmembrane helix</keyword>
<feature type="transmembrane region" description="Helical" evidence="2">
    <location>
        <begin position="90"/>
        <end position="111"/>
    </location>
</feature>
<sequence>MSPNPAGASRPRPVPRPRRGRENTRGWWGILRACLVVTGMAVAASTAVCALVAGAAAAASAVLGGGLVVALSAGTLAVTAWAWDHAREQAIPLTLGAFVLKLILFGVLLGVVPTPGWVMAVPAGVSALVAVVVWQGAEMTVFSRTRRRIYD</sequence>
<protein>
    <submittedName>
        <fullName evidence="3">ATP synthase protein I</fullName>
    </submittedName>
</protein>
<keyword evidence="2" id="KW-0812">Transmembrane</keyword>
<evidence type="ECO:0000313" key="3">
    <source>
        <dbReference type="EMBL" id="MBB4734948.1"/>
    </source>
</evidence>
<feature type="region of interest" description="Disordered" evidence="1">
    <location>
        <begin position="1"/>
        <end position="21"/>
    </location>
</feature>
<organism evidence="3 4">
    <name type="scientific">Micrococcus cohnii</name>
    <dbReference type="NCBI Taxonomy" id="993416"/>
    <lineage>
        <taxon>Bacteria</taxon>
        <taxon>Bacillati</taxon>
        <taxon>Actinomycetota</taxon>
        <taxon>Actinomycetes</taxon>
        <taxon>Micrococcales</taxon>
        <taxon>Micrococcaceae</taxon>
        <taxon>Micrococcus</taxon>
    </lineage>
</organism>
<dbReference type="RefSeq" id="WP_184240997.1">
    <property type="nucleotide sequence ID" value="NZ_JACHNA010000001.1"/>
</dbReference>
<name>A0A7W7GMN3_9MICC</name>
<accession>A0A7W7GMN3</accession>
<gene>
    <name evidence="3" type="ORF">HDA30_000456</name>
</gene>
<proteinExistence type="predicted"/>